<evidence type="ECO:0000256" key="15">
    <source>
        <dbReference type="ARBA" id="ARBA00023180"/>
    </source>
</evidence>
<keyword evidence="3" id="KW-0813">Transport</keyword>
<evidence type="ECO:0000256" key="8">
    <source>
        <dbReference type="ARBA" id="ARBA00022958"/>
    </source>
</evidence>
<evidence type="ECO:0000313" key="20">
    <source>
        <dbReference type="Proteomes" id="UP000719412"/>
    </source>
</evidence>
<dbReference type="GO" id="GO:0036376">
    <property type="term" value="P:sodium ion export across plasma membrane"/>
    <property type="evidence" value="ECO:0007669"/>
    <property type="project" value="TreeGrafter"/>
</dbReference>
<evidence type="ECO:0000256" key="9">
    <source>
        <dbReference type="ARBA" id="ARBA00022968"/>
    </source>
</evidence>
<dbReference type="Gene3D" id="2.60.40.1660">
    <property type="entry name" value="Na, k-atpase alpha subunit"/>
    <property type="match status" value="1"/>
</dbReference>
<evidence type="ECO:0000256" key="10">
    <source>
        <dbReference type="ARBA" id="ARBA00022989"/>
    </source>
</evidence>
<evidence type="ECO:0000256" key="6">
    <source>
        <dbReference type="ARBA" id="ARBA00022607"/>
    </source>
</evidence>
<dbReference type="GO" id="GO:1990573">
    <property type="term" value="P:potassium ion import across plasma membrane"/>
    <property type="evidence" value="ECO:0007669"/>
    <property type="project" value="TreeGrafter"/>
</dbReference>
<evidence type="ECO:0000256" key="1">
    <source>
        <dbReference type="ARBA" id="ARBA00004401"/>
    </source>
</evidence>
<dbReference type="GO" id="GO:0006883">
    <property type="term" value="P:intracellular sodium ion homeostasis"/>
    <property type="evidence" value="ECO:0007669"/>
    <property type="project" value="TreeGrafter"/>
</dbReference>
<proteinExistence type="inferred from homology"/>
<feature type="transmembrane region" description="Helical" evidence="18">
    <location>
        <begin position="53"/>
        <end position="75"/>
    </location>
</feature>
<gene>
    <name evidence="19" type="ORF">GEV33_003650</name>
</gene>
<keyword evidence="10 18" id="KW-1133">Transmembrane helix</keyword>
<dbReference type="Proteomes" id="UP000719412">
    <property type="component" value="Unassembled WGS sequence"/>
</dbReference>
<keyword evidence="5" id="KW-0633">Potassium transport</keyword>
<evidence type="ECO:0000256" key="14">
    <source>
        <dbReference type="ARBA" id="ARBA00023157"/>
    </source>
</evidence>
<keyword evidence="9" id="KW-0735">Signal-anchor</keyword>
<reference evidence="19" key="2">
    <citation type="submission" date="2021-08" db="EMBL/GenBank/DDBJ databases">
        <authorList>
            <person name="Eriksson T."/>
        </authorList>
    </citation>
    <scope>NUCLEOTIDE SEQUENCE</scope>
    <source>
        <strain evidence="19">Stoneville</strain>
        <tissue evidence="19">Whole head</tissue>
    </source>
</reference>
<keyword evidence="15" id="KW-0325">Glycoprotein</keyword>
<dbReference type="GO" id="GO:0001671">
    <property type="term" value="F:ATPase activator activity"/>
    <property type="evidence" value="ECO:0007669"/>
    <property type="project" value="TreeGrafter"/>
</dbReference>
<name>A0A8J6LNF2_TENMO</name>
<comment type="subcellular location">
    <subcellularLocation>
        <location evidence="1">Cell membrane</location>
        <topology evidence="1">Single-pass type II membrane protein</topology>
    </subcellularLocation>
</comment>
<keyword evidence="11" id="KW-0915">Sodium</keyword>
<organism evidence="19 20">
    <name type="scientific">Tenebrio molitor</name>
    <name type="common">Yellow mealworm beetle</name>
    <dbReference type="NCBI Taxonomy" id="7067"/>
    <lineage>
        <taxon>Eukaryota</taxon>
        <taxon>Metazoa</taxon>
        <taxon>Ecdysozoa</taxon>
        <taxon>Arthropoda</taxon>
        <taxon>Hexapoda</taxon>
        <taxon>Insecta</taxon>
        <taxon>Pterygota</taxon>
        <taxon>Neoptera</taxon>
        <taxon>Endopterygota</taxon>
        <taxon>Coleoptera</taxon>
        <taxon>Polyphaga</taxon>
        <taxon>Cucujiformia</taxon>
        <taxon>Tenebrionidae</taxon>
        <taxon>Tenebrio</taxon>
    </lineage>
</organism>
<dbReference type="Pfam" id="PF00287">
    <property type="entry name" value="Na_K-ATPase"/>
    <property type="match status" value="1"/>
</dbReference>
<evidence type="ECO:0008006" key="21">
    <source>
        <dbReference type="Google" id="ProtNLM"/>
    </source>
</evidence>
<keyword evidence="8" id="KW-0630">Potassium</keyword>
<keyword evidence="4" id="KW-1003">Cell membrane</keyword>
<reference evidence="19" key="1">
    <citation type="journal article" date="2020" name="J Insects Food Feed">
        <title>The yellow mealworm (Tenebrio molitor) genome: a resource for the emerging insects as food and feed industry.</title>
        <authorList>
            <person name="Eriksson T."/>
            <person name="Andere A."/>
            <person name="Kelstrup H."/>
            <person name="Emery V."/>
            <person name="Picard C."/>
        </authorList>
    </citation>
    <scope>NUCLEOTIDE SEQUENCE</scope>
    <source>
        <strain evidence="19">Stoneville</strain>
        <tissue evidence="19">Whole head</tissue>
    </source>
</reference>
<evidence type="ECO:0000256" key="2">
    <source>
        <dbReference type="ARBA" id="ARBA00005876"/>
    </source>
</evidence>
<evidence type="ECO:0000256" key="3">
    <source>
        <dbReference type="ARBA" id="ARBA00022448"/>
    </source>
</evidence>
<sequence>MVSKGESIPTKVKEFQFHAIPKTTKWGNFQRSLYDPAKQEFFGRTKKSWYQLLIFYSIFYACLAAFFATCIAGLLSTLNPKEPKWKLGESLIGTNPGLGFRPISNETEEGSLIWYDLKDESTTQKWVELLDKFLESYKVEQVGKNYQQCDYDRPVGEGKVCTVDLSAERFGPCTAENKYGYGSGSPCVFLKLNRIFGWVPEYHTEGLQEMPEDLRDKVNATNRTEVWISCEGEHSFDKERIDGFEYFPSRGFPGYYFPYTNNENYLSPLIAVQIKNVKPFAIVNIECRVWAKNVIYNGSNKNREGSVHFEVLDENSKVSQTSVDEFSRKSANKYLSFPTNGSVCLAVPFRDEGFNLVRGEHVRSARPSRWGPRLFWPNPHENQRISPQLSDASSLAVKIQIDIVPGSDSCIPESHIPAPLFLVSITLCAFLEYLLCPVAYSSCHKNVNVSVQFAELQPGAAEMAATLVQHIVHFGARPHTLDAHKSVVKQFLLLCPAAATINYPPLCIFAGLTLPDHCFVRVSQHNNYVGKSAHVDGGVLRGRRVSINESNTSFYLLDRLAPPPRYSVQVWSVVAGAAGLHEAKGENVATVTINKKNSVTISQQIEPTQTCLPFGIGVRRRGGGIHDNSSSHFENSIVLEWIESGIKTIDEYKYFANFAYSDVSRYYSLFGLEVFKGSKK</sequence>
<dbReference type="EMBL" id="JABDTM020015420">
    <property type="protein sequence ID" value="KAH0819141.1"/>
    <property type="molecule type" value="Genomic_DNA"/>
</dbReference>
<dbReference type="PANTHER" id="PTHR11523:SF31">
    <property type="entry name" value="AT04468P-RELATED"/>
    <property type="match status" value="1"/>
</dbReference>
<keyword evidence="7 18" id="KW-0812">Transmembrane</keyword>
<evidence type="ECO:0000256" key="18">
    <source>
        <dbReference type="SAM" id="Phobius"/>
    </source>
</evidence>
<dbReference type="GO" id="GO:0005890">
    <property type="term" value="C:sodium:potassium-exchanging ATPase complex"/>
    <property type="evidence" value="ECO:0007669"/>
    <property type="project" value="InterPro"/>
</dbReference>
<evidence type="ECO:0000256" key="5">
    <source>
        <dbReference type="ARBA" id="ARBA00022538"/>
    </source>
</evidence>
<keyword evidence="6" id="KW-0740">Sodium/potassium transport</keyword>
<evidence type="ECO:0000256" key="16">
    <source>
        <dbReference type="ARBA" id="ARBA00023201"/>
    </source>
</evidence>
<keyword evidence="16" id="KW-0739">Sodium transport</keyword>
<keyword evidence="20" id="KW-1185">Reference proteome</keyword>
<dbReference type="GO" id="GO:0030007">
    <property type="term" value="P:intracellular potassium ion homeostasis"/>
    <property type="evidence" value="ECO:0007669"/>
    <property type="project" value="TreeGrafter"/>
</dbReference>
<comment type="function">
    <text evidence="17">This is the non-catalytic component of the active enzyme, which catalyzes the hydrolysis of ATP coupled with the exchange of Na(+) and K(+) ions across the plasma membrane. The beta subunit regulates, through assembly of alpha/beta heterodimers, the number of sodium pumps transported to the plasma membrane.</text>
</comment>
<keyword evidence="14" id="KW-1015">Disulfide bond</keyword>
<protein>
    <recommendedName>
        <fullName evidence="21">Sodium/potassium-transporting ATPase subunit beta-2</fullName>
    </recommendedName>
</protein>
<evidence type="ECO:0000256" key="13">
    <source>
        <dbReference type="ARBA" id="ARBA00023136"/>
    </source>
</evidence>
<comment type="similarity">
    <text evidence="2">Belongs to the X(+)/potassium ATPases subunit beta family.</text>
</comment>
<dbReference type="PANTHER" id="PTHR11523">
    <property type="entry name" value="SODIUM/POTASSIUM-DEPENDENT ATPASE BETA SUBUNIT"/>
    <property type="match status" value="1"/>
</dbReference>
<keyword evidence="13 18" id="KW-0472">Membrane</keyword>
<dbReference type="FunFam" id="2.60.40.1660:FF:000004">
    <property type="entry name" value="sodium/potassium-transporting ATPase subunit beta-2"/>
    <property type="match status" value="1"/>
</dbReference>
<dbReference type="InterPro" id="IPR038702">
    <property type="entry name" value="Na/K_ATPase_sub_beta_sf"/>
</dbReference>
<evidence type="ECO:0000256" key="12">
    <source>
        <dbReference type="ARBA" id="ARBA00023065"/>
    </source>
</evidence>
<evidence type="ECO:0000256" key="17">
    <source>
        <dbReference type="ARBA" id="ARBA00025540"/>
    </source>
</evidence>
<dbReference type="InterPro" id="IPR000402">
    <property type="entry name" value="Na/K_ATPase_sub_beta"/>
</dbReference>
<evidence type="ECO:0000256" key="7">
    <source>
        <dbReference type="ARBA" id="ARBA00022692"/>
    </source>
</evidence>
<evidence type="ECO:0000313" key="19">
    <source>
        <dbReference type="EMBL" id="KAH0819141.1"/>
    </source>
</evidence>
<dbReference type="AlphaFoldDB" id="A0A8J6LNF2"/>
<evidence type="ECO:0000256" key="11">
    <source>
        <dbReference type="ARBA" id="ARBA00023053"/>
    </source>
</evidence>
<accession>A0A8J6LNF2</accession>
<comment type="caution">
    <text evidence="19">The sequence shown here is derived from an EMBL/GenBank/DDBJ whole genome shotgun (WGS) entry which is preliminary data.</text>
</comment>
<keyword evidence="12" id="KW-0406">Ion transport</keyword>
<evidence type="ECO:0000256" key="4">
    <source>
        <dbReference type="ARBA" id="ARBA00022475"/>
    </source>
</evidence>